<dbReference type="EMBL" id="WRPP01000001">
    <property type="protein sequence ID" value="MVU76086.1"/>
    <property type="molecule type" value="Genomic_DNA"/>
</dbReference>
<evidence type="ECO:0000313" key="3">
    <source>
        <dbReference type="Proteomes" id="UP000466794"/>
    </source>
</evidence>
<dbReference type="Proteomes" id="UP000466794">
    <property type="component" value="Unassembled WGS sequence"/>
</dbReference>
<dbReference type="AlphaFoldDB" id="A0A7K1UP21"/>
<reference evidence="2 3" key="1">
    <citation type="submission" date="2019-12" db="EMBL/GenBank/DDBJ databases">
        <title>Nocardia sp. nov. ET3-3 isolated from soil.</title>
        <authorList>
            <person name="Kanchanasin P."/>
            <person name="Tanasupawat S."/>
            <person name="Yuki M."/>
            <person name="Kudo T."/>
        </authorList>
    </citation>
    <scope>NUCLEOTIDE SEQUENCE [LARGE SCALE GENOMIC DNA]</scope>
    <source>
        <strain evidence="2 3">ET3-3</strain>
    </source>
</reference>
<gene>
    <name evidence="2" type="ORF">GPX89_02365</name>
</gene>
<proteinExistence type="predicted"/>
<accession>A0A7K1UP21</accession>
<feature type="transmembrane region" description="Helical" evidence="1">
    <location>
        <begin position="28"/>
        <end position="48"/>
    </location>
</feature>
<sequence>MAVLLLVLLLALLFVGLGFLLKVLWWVAIVVLLIWVLGFVFRSADAAGSRRRWYRW</sequence>
<organism evidence="2 3">
    <name type="scientific">Nocardia terrae</name>
    <dbReference type="NCBI Taxonomy" id="2675851"/>
    <lineage>
        <taxon>Bacteria</taxon>
        <taxon>Bacillati</taxon>
        <taxon>Actinomycetota</taxon>
        <taxon>Actinomycetes</taxon>
        <taxon>Mycobacteriales</taxon>
        <taxon>Nocardiaceae</taxon>
        <taxon>Nocardia</taxon>
    </lineage>
</organism>
<name>A0A7K1UP21_9NOCA</name>
<keyword evidence="1" id="KW-0812">Transmembrane</keyword>
<comment type="caution">
    <text evidence="2">The sequence shown here is derived from an EMBL/GenBank/DDBJ whole genome shotgun (WGS) entry which is preliminary data.</text>
</comment>
<dbReference type="RefSeq" id="WP_157354844.1">
    <property type="nucleotide sequence ID" value="NZ_WRPP01000001.1"/>
</dbReference>
<keyword evidence="3" id="KW-1185">Reference proteome</keyword>
<evidence type="ECO:0000313" key="2">
    <source>
        <dbReference type="EMBL" id="MVU76086.1"/>
    </source>
</evidence>
<keyword evidence="1" id="KW-0472">Membrane</keyword>
<protein>
    <submittedName>
        <fullName evidence="2">Hydrophobic protein</fullName>
    </submittedName>
</protein>
<keyword evidence="1" id="KW-1133">Transmembrane helix</keyword>
<evidence type="ECO:0000256" key="1">
    <source>
        <dbReference type="SAM" id="Phobius"/>
    </source>
</evidence>